<comment type="caution">
    <text evidence="4">The sequence shown here is derived from an EMBL/GenBank/DDBJ whole genome shotgun (WGS) entry which is preliminary data.</text>
</comment>
<dbReference type="OrthoDB" id="9808814at2"/>
<dbReference type="PANTHER" id="PTHR42901:SF1">
    <property type="entry name" value="ALCOHOL DEHYDROGENASE"/>
    <property type="match status" value="1"/>
</dbReference>
<keyword evidence="5" id="KW-1185">Reference proteome</keyword>
<dbReference type="SUPFAM" id="SSF51735">
    <property type="entry name" value="NAD(P)-binding Rossmann-fold domains"/>
    <property type="match status" value="1"/>
</dbReference>
<dbReference type="GO" id="GO:0016491">
    <property type="term" value="F:oxidoreductase activity"/>
    <property type="evidence" value="ECO:0007669"/>
    <property type="project" value="UniProtKB-KW"/>
</dbReference>
<organism evidence="4 5">
    <name type="scientific">Bacillus manliponensis</name>
    <dbReference type="NCBI Taxonomy" id="574376"/>
    <lineage>
        <taxon>Bacteria</taxon>
        <taxon>Bacillati</taxon>
        <taxon>Bacillota</taxon>
        <taxon>Bacilli</taxon>
        <taxon>Bacillales</taxon>
        <taxon>Bacillaceae</taxon>
        <taxon>Bacillus</taxon>
        <taxon>Bacillus cereus group</taxon>
    </lineage>
</organism>
<dbReference type="Gene3D" id="3.40.50.720">
    <property type="entry name" value="NAD(P)-binding Rossmann-like Domain"/>
    <property type="match status" value="1"/>
</dbReference>
<evidence type="ECO:0000256" key="2">
    <source>
        <dbReference type="ARBA" id="ARBA00023002"/>
    </source>
</evidence>
<protein>
    <recommendedName>
        <fullName evidence="6">SDR family oxidoreductase</fullName>
    </recommendedName>
</protein>
<accession>A0A073JXH7</accession>
<gene>
    <name evidence="4" type="ORF">BAMA_21065</name>
</gene>
<dbReference type="STRING" id="574376.BAMA_21065"/>
<proteinExistence type="inferred from homology"/>
<evidence type="ECO:0000256" key="3">
    <source>
        <dbReference type="RuleBase" id="RU000363"/>
    </source>
</evidence>
<dbReference type="PRINTS" id="PR00081">
    <property type="entry name" value="GDHRDH"/>
</dbReference>
<dbReference type="PIRSF" id="PIRSF000126">
    <property type="entry name" value="11-beta-HSD1"/>
    <property type="match status" value="1"/>
</dbReference>
<dbReference type="Proteomes" id="UP000027822">
    <property type="component" value="Unassembled WGS sequence"/>
</dbReference>
<dbReference type="CDD" id="cd05233">
    <property type="entry name" value="SDR_c"/>
    <property type="match status" value="1"/>
</dbReference>
<keyword evidence="2" id="KW-0560">Oxidoreductase</keyword>
<evidence type="ECO:0000313" key="5">
    <source>
        <dbReference type="Proteomes" id="UP000027822"/>
    </source>
</evidence>
<dbReference type="InterPro" id="IPR002347">
    <property type="entry name" value="SDR_fam"/>
</dbReference>
<dbReference type="EMBL" id="JOTN01000006">
    <property type="protein sequence ID" value="KEK19734.1"/>
    <property type="molecule type" value="Genomic_DNA"/>
</dbReference>
<evidence type="ECO:0008006" key="6">
    <source>
        <dbReference type="Google" id="ProtNLM"/>
    </source>
</evidence>
<dbReference type="AlphaFoldDB" id="A0A073JXH7"/>
<dbReference type="PROSITE" id="PS00061">
    <property type="entry name" value="ADH_SHORT"/>
    <property type="match status" value="1"/>
</dbReference>
<comment type="similarity">
    <text evidence="1 3">Belongs to the short-chain dehydrogenases/reductases (SDR) family.</text>
</comment>
<dbReference type="InterPro" id="IPR036291">
    <property type="entry name" value="NAD(P)-bd_dom_sf"/>
</dbReference>
<reference evidence="4 5" key="1">
    <citation type="submission" date="2014-06" db="EMBL/GenBank/DDBJ databases">
        <title>Draft genome sequence of Bacillus manliponensis JCM 15802 (MCCC 1A00708).</title>
        <authorList>
            <person name="Lai Q."/>
            <person name="Liu Y."/>
            <person name="Shao Z."/>
        </authorList>
    </citation>
    <scope>NUCLEOTIDE SEQUENCE [LARGE SCALE GENOMIC DNA]</scope>
    <source>
        <strain evidence="4 5">JCM 15802</strain>
    </source>
</reference>
<dbReference type="PANTHER" id="PTHR42901">
    <property type="entry name" value="ALCOHOL DEHYDROGENASE"/>
    <property type="match status" value="1"/>
</dbReference>
<dbReference type="PRINTS" id="PR00080">
    <property type="entry name" value="SDRFAMILY"/>
</dbReference>
<evidence type="ECO:0000256" key="1">
    <source>
        <dbReference type="ARBA" id="ARBA00006484"/>
    </source>
</evidence>
<sequence>MTTETVLITGATKGIGLEFAKIFAGHSYNLVLVARNATLLEQQAENFKKDYGVQVNAFAGDLSSYTTVESLHGHLKNKGIDIDILINNAGAGGFGLMTEVDIQKEMGYLQLNMIALTYLTRLFADDMVKRKKGKILNVASLAAFQPVPRMSMYGASKSYVLSFSEAIAEELKGTGVQVSVLCPSFTKTKLTQQFAGAGTKVFNKNMLDPQMVAKCGFEGLMKNTRIIIPGFKNKLMAKSVGLLPRKWITIYTRKLLEQKL</sequence>
<dbReference type="RefSeq" id="WP_034638551.1">
    <property type="nucleotide sequence ID" value="NZ_CBCSJC010000042.1"/>
</dbReference>
<dbReference type="InterPro" id="IPR020904">
    <property type="entry name" value="Sc_DH/Rdtase_CS"/>
</dbReference>
<evidence type="ECO:0000313" key="4">
    <source>
        <dbReference type="EMBL" id="KEK19734.1"/>
    </source>
</evidence>
<name>A0A073JXH7_9BACI</name>
<dbReference type="eggNOG" id="COG0300">
    <property type="taxonomic scope" value="Bacteria"/>
</dbReference>
<dbReference type="Pfam" id="PF00106">
    <property type="entry name" value="adh_short"/>
    <property type="match status" value="1"/>
</dbReference>